<feature type="region of interest" description="Disordered" evidence="1">
    <location>
        <begin position="279"/>
        <end position="321"/>
    </location>
</feature>
<dbReference type="GO" id="GO:1900150">
    <property type="term" value="P:regulation of defense response to fungus"/>
    <property type="evidence" value="ECO:0007669"/>
    <property type="project" value="InterPro"/>
</dbReference>
<dbReference type="AlphaFoldDB" id="A0A1D1XST2"/>
<feature type="compositionally biased region" description="Low complexity" evidence="1">
    <location>
        <begin position="109"/>
        <end position="121"/>
    </location>
</feature>
<feature type="region of interest" description="Disordered" evidence="1">
    <location>
        <begin position="726"/>
        <end position="748"/>
    </location>
</feature>
<feature type="compositionally biased region" description="Polar residues" evidence="1">
    <location>
        <begin position="620"/>
        <end position="654"/>
    </location>
</feature>
<feature type="region of interest" description="Disordered" evidence="1">
    <location>
        <begin position="174"/>
        <end position="257"/>
    </location>
</feature>
<feature type="compositionally biased region" description="Basic and acidic residues" evidence="1">
    <location>
        <begin position="242"/>
        <end position="257"/>
    </location>
</feature>
<evidence type="ECO:0000259" key="3">
    <source>
        <dbReference type="Pfam" id="PF22910"/>
    </source>
</evidence>
<dbReference type="Pfam" id="PF11331">
    <property type="entry name" value="Zn_ribbon_12"/>
    <property type="match status" value="1"/>
</dbReference>
<feature type="domain" description="Enhanced disease resistance 4-like N-terminal" evidence="3">
    <location>
        <begin position="18"/>
        <end position="51"/>
    </location>
</feature>
<feature type="region of interest" description="Disordered" evidence="1">
    <location>
        <begin position="620"/>
        <end position="691"/>
    </location>
</feature>
<feature type="compositionally biased region" description="Basic and acidic residues" evidence="1">
    <location>
        <begin position="176"/>
        <end position="186"/>
    </location>
</feature>
<feature type="compositionally biased region" description="Polar residues" evidence="1">
    <location>
        <begin position="84"/>
        <end position="94"/>
    </location>
</feature>
<gene>
    <name evidence="4" type="primary">Y-1_4</name>
    <name evidence="4" type="ORF">g.28477</name>
</gene>
<feature type="compositionally biased region" description="Basic and acidic residues" evidence="1">
    <location>
        <begin position="131"/>
        <end position="149"/>
    </location>
</feature>
<evidence type="ECO:0000256" key="1">
    <source>
        <dbReference type="SAM" id="MobiDB-lite"/>
    </source>
</evidence>
<feature type="compositionally biased region" description="Polar residues" evidence="1">
    <location>
        <begin position="311"/>
        <end position="320"/>
    </location>
</feature>
<name>A0A1D1XST2_9ARAE</name>
<sequence length="921" mass="101530">MAEGEEGTGGATAPTAAKVRVVRCPKCQKLLPELAGFSVYRCGGCDATLQAKQAIPVTDASSEKSDEERVIISENPECCPGNKRITSNPSSENGLESDRAEMRRKQMVGTGDSNGRTSSTGGRRGASGEPDDPRLDDQRKGIQHRDSRYTRSSKSPVEACNASVGVAVKTNVGEDAENKPLGDRTYKSQKAQRNPAYKDEERDGLGVLRRTPRTLLEGGRFSPYSHEGPSTSHPISSFGYCDDGRVRNQNTDRPERVESLEQDRADLLRKLDELRDQLSRSCDVKDKSGERDTMNRTASSDPSNCRGLGTWSENSSSANRTHTRHFPSVNGHNVDMQNFYTPPHLQSEFLGYGDPLEPQLLRRAPYHPSHHYPQRATESYMYGQFDPDPVVSYPHDIFYHQPACPCPQCCNMHWQAPVPVAQSVFSNRRVPYLANSHGLYPLGNPFMLGSASYNHRGTSDSLLSREPQIHQRSVLAKRSGQSCKPISGGAPFIVCNNCSELLEVPHKLLSVRKNVYKLRCGSCSQVISFKIDGKRLNVSSPPSALNPSLEPVNNSEDAVTQVLQRPGPSINGLVNSYSEDYESSSYNIQSTDEKLVLSSPLPLVSHDTIEKDYGLNLSDSENMLDLSTSPSSSEDNGSTESMVCQRDIPSSTELQPHAEASSRVPGLPLREHFGYPSSDQTMKRSGEGSSKRFDQEMIVSINSNFKQNSIKDVSITTEMDLATDNYLNPSLPQDSVDVSKEEDHRRMSKGGDSFFTGLIKKSFKDFPRFNPSLESNKAKVSINGHHILDRLVKKAEKLAGPIYPGNYWYDYGAGFWGVMGQPCLGIVPPFIEEFNYPLPKNCSCGNTGVMVNGRELHQKDLDLLVGRGLPPDSGRSYRIDISGRLLDDISGEELDGLGKLAPTVEKVKHGFGMRVPRVLAV</sequence>
<feature type="compositionally biased region" description="Basic and acidic residues" evidence="1">
    <location>
        <begin position="681"/>
        <end position="691"/>
    </location>
</feature>
<proteinExistence type="predicted"/>
<evidence type="ECO:0000259" key="2">
    <source>
        <dbReference type="Pfam" id="PF11331"/>
    </source>
</evidence>
<dbReference type="PANTHER" id="PTHR31105">
    <property type="entry name" value="EXTRA-LARGE G-PROTEIN-LIKE"/>
    <property type="match status" value="1"/>
</dbReference>
<organism evidence="4">
    <name type="scientific">Anthurium amnicola</name>
    <dbReference type="NCBI Taxonomy" id="1678845"/>
    <lineage>
        <taxon>Eukaryota</taxon>
        <taxon>Viridiplantae</taxon>
        <taxon>Streptophyta</taxon>
        <taxon>Embryophyta</taxon>
        <taxon>Tracheophyta</taxon>
        <taxon>Spermatophyta</taxon>
        <taxon>Magnoliopsida</taxon>
        <taxon>Liliopsida</taxon>
        <taxon>Araceae</taxon>
        <taxon>Pothoideae</taxon>
        <taxon>Potheae</taxon>
        <taxon>Anthurium</taxon>
    </lineage>
</organism>
<feature type="region of interest" description="Disordered" evidence="1">
    <location>
        <begin position="55"/>
        <end position="159"/>
    </location>
</feature>
<dbReference type="InterPro" id="IPR055126">
    <property type="entry name" value="EDR4-like_N"/>
</dbReference>
<protein>
    <submittedName>
        <fullName evidence="4">Uncharacterized protein At5g05190</fullName>
    </submittedName>
</protein>
<dbReference type="InterPro" id="IPR021480">
    <property type="entry name" value="Zinc_ribbon_12"/>
</dbReference>
<feature type="compositionally biased region" description="Basic and acidic residues" evidence="1">
    <location>
        <begin position="279"/>
        <end position="294"/>
    </location>
</feature>
<accession>A0A1D1XST2</accession>
<feature type="compositionally biased region" description="Basic and acidic residues" evidence="1">
    <location>
        <begin position="61"/>
        <end position="71"/>
    </location>
</feature>
<dbReference type="EMBL" id="GDJX01022516">
    <property type="protein sequence ID" value="JAT45420.1"/>
    <property type="molecule type" value="Transcribed_RNA"/>
</dbReference>
<feature type="domain" description="Probable zinc-ribbon" evidence="2">
    <location>
        <begin position="488"/>
        <end position="531"/>
    </location>
</feature>
<dbReference type="InterPro" id="IPR040244">
    <property type="entry name" value="EDR4-like"/>
</dbReference>
<dbReference type="PANTHER" id="PTHR31105:SF42">
    <property type="entry name" value="OS02G0258300 PROTEIN"/>
    <property type="match status" value="1"/>
</dbReference>
<evidence type="ECO:0000313" key="4">
    <source>
        <dbReference type="EMBL" id="JAT45420.1"/>
    </source>
</evidence>
<dbReference type="Pfam" id="PF22910">
    <property type="entry name" value="EDR4-like_1st"/>
    <property type="match status" value="1"/>
</dbReference>
<reference evidence="4" key="1">
    <citation type="submission" date="2015-07" db="EMBL/GenBank/DDBJ databases">
        <title>Transcriptome Assembly of Anthurium amnicola.</title>
        <authorList>
            <person name="Suzuki J."/>
        </authorList>
    </citation>
    <scope>NUCLEOTIDE SEQUENCE</scope>
</reference>